<comment type="caution">
    <text evidence="2">The sequence shown here is derived from an EMBL/GenBank/DDBJ whole genome shotgun (WGS) entry which is preliminary data.</text>
</comment>
<reference evidence="2 3" key="1">
    <citation type="journal article" date="2021" name="Genome Biol.">
        <title>AFLAP: assembly-free linkage analysis pipeline using k-mers from genome sequencing data.</title>
        <authorList>
            <person name="Fletcher K."/>
            <person name="Zhang L."/>
            <person name="Gil J."/>
            <person name="Han R."/>
            <person name="Cavanaugh K."/>
            <person name="Michelmore R."/>
        </authorList>
    </citation>
    <scope>NUCLEOTIDE SEQUENCE [LARGE SCALE GENOMIC DNA]</scope>
    <source>
        <strain evidence="2 3">SF5</strain>
    </source>
</reference>
<feature type="compositionally biased region" description="Basic and acidic residues" evidence="1">
    <location>
        <begin position="42"/>
        <end position="53"/>
    </location>
</feature>
<dbReference type="EMBL" id="SHOA02000064">
    <property type="protein sequence ID" value="TDH71020.1"/>
    <property type="molecule type" value="Genomic_DNA"/>
</dbReference>
<dbReference type="RefSeq" id="XP_067820519.1">
    <property type="nucleotide sequence ID" value="XM_067966586.1"/>
</dbReference>
<dbReference type="AlphaFoldDB" id="A0A976FQR4"/>
<sequence>MNENANATYRRNQHEIPRVVIRRSKVEGDIFHRSEGMGPRQKKSDTISTEKLESQCCDQKTRAVESAELI</sequence>
<proteinExistence type="predicted"/>
<accession>A0A976FQR4</accession>
<dbReference type="Proteomes" id="UP000294530">
    <property type="component" value="Unassembled WGS sequence"/>
</dbReference>
<dbReference type="GeneID" id="94352257"/>
<protein>
    <submittedName>
        <fullName evidence="2">Uncharacterized protein</fullName>
    </submittedName>
</protein>
<dbReference type="KEGG" id="blac:94352257"/>
<evidence type="ECO:0000313" key="3">
    <source>
        <dbReference type="Proteomes" id="UP000294530"/>
    </source>
</evidence>
<feature type="region of interest" description="Disordered" evidence="1">
    <location>
        <begin position="30"/>
        <end position="53"/>
    </location>
</feature>
<evidence type="ECO:0000256" key="1">
    <source>
        <dbReference type="SAM" id="MobiDB-lite"/>
    </source>
</evidence>
<keyword evidence="3" id="KW-1185">Reference proteome</keyword>
<name>A0A976FQR4_BRELC</name>
<evidence type="ECO:0000313" key="2">
    <source>
        <dbReference type="EMBL" id="TDH71020.1"/>
    </source>
</evidence>
<gene>
    <name evidence="2" type="ORF">CCR75_008534</name>
</gene>
<organism evidence="2 3">
    <name type="scientific">Bremia lactucae</name>
    <name type="common">Lettuce downy mildew</name>
    <dbReference type="NCBI Taxonomy" id="4779"/>
    <lineage>
        <taxon>Eukaryota</taxon>
        <taxon>Sar</taxon>
        <taxon>Stramenopiles</taxon>
        <taxon>Oomycota</taxon>
        <taxon>Peronosporomycetes</taxon>
        <taxon>Peronosporales</taxon>
        <taxon>Peronosporaceae</taxon>
        <taxon>Bremia</taxon>
    </lineage>
</organism>